<dbReference type="PANTHER" id="PTHR42748">
    <property type="entry name" value="NITROGEN METABOLITE REPRESSION PROTEIN NMRA FAMILY MEMBER"/>
    <property type="match status" value="1"/>
</dbReference>
<organism evidence="4 5">
    <name type="scientific">Mucilaginibacter lutimaris</name>
    <dbReference type="NCBI Taxonomy" id="931629"/>
    <lineage>
        <taxon>Bacteria</taxon>
        <taxon>Pseudomonadati</taxon>
        <taxon>Bacteroidota</taxon>
        <taxon>Sphingobacteriia</taxon>
        <taxon>Sphingobacteriales</taxon>
        <taxon>Sphingobacteriaceae</taxon>
        <taxon>Mucilaginibacter</taxon>
    </lineage>
</organism>
<name>A0ABW2ZEF0_9SPHI</name>
<evidence type="ECO:0000256" key="2">
    <source>
        <dbReference type="ARBA" id="ARBA00022857"/>
    </source>
</evidence>
<dbReference type="InterPro" id="IPR051164">
    <property type="entry name" value="NmrA-like_oxidored"/>
</dbReference>
<dbReference type="InterPro" id="IPR036291">
    <property type="entry name" value="NAD(P)-bd_dom_sf"/>
</dbReference>
<dbReference type="CDD" id="cd05251">
    <property type="entry name" value="NmrA_like_SDR_a"/>
    <property type="match status" value="1"/>
</dbReference>
<evidence type="ECO:0000313" key="5">
    <source>
        <dbReference type="Proteomes" id="UP001597073"/>
    </source>
</evidence>
<dbReference type="Pfam" id="PF05368">
    <property type="entry name" value="NmrA"/>
    <property type="match status" value="1"/>
</dbReference>
<dbReference type="Gene3D" id="3.40.50.720">
    <property type="entry name" value="NAD(P)-binding Rossmann-like Domain"/>
    <property type="match status" value="1"/>
</dbReference>
<comment type="similarity">
    <text evidence="1">Belongs to the NmrA-type oxidoreductase family.</text>
</comment>
<dbReference type="RefSeq" id="WP_377140149.1">
    <property type="nucleotide sequence ID" value="NZ_JBHTIA010000003.1"/>
</dbReference>
<dbReference type="Proteomes" id="UP001597073">
    <property type="component" value="Unassembled WGS sequence"/>
</dbReference>
<gene>
    <name evidence="4" type="ORF">ACFQZI_06745</name>
</gene>
<dbReference type="Gene3D" id="3.90.25.10">
    <property type="entry name" value="UDP-galactose 4-epimerase, domain 1"/>
    <property type="match status" value="1"/>
</dbReference>
<dbReference type="SUPFAM" id="SSF51735">
    <property type="entry name" value="NAD(P)-binding Rossmann-fold domains"/>
    <property type="match status" value="1"/>
</dbReference>
<evidence type="ECO:0000313" key="4">
    <source>
        <dbReference type="EMBL" id="MFD0764544.1"/>
    </source>
</evidence>
<evidence type="ECO:0000256" key="1">
    <source>
        <dbReference type="ARBA" id="ARBA00006328"/>
    </source>
</evidence>
<evidence type="ECO:0000259" key="3">
    <source>
        <dbReference type="Pfam" id="PF05368"/>
    </source>
</evidence>
<protein>
    <submittedName>
        <fullName evidence="4">NmrA/HSCARG family protein</fullName>
    </submittedName>
</protein>
<proteinExistence type="inferred from homology"/>
<comment type="caution">
    <text evidence="4">The sequence shown here is derived from an EMBL/GenBank/DDBJ whole genome shotgun (WGS) entry which is preliminary data.</text>
</comment>
<keyword evidence="5" id="KW-1185">Reference proteome</keyword>
<dbReference type="PANTHER" id="PTHR42748:SF7">
    <property type="entry name" value="NMRA LIKE REDOX SENSOR 1-RELATED"/>
    <property type="match status" value="1"/>
</dbReference>
<sequence length="304" mass="33260">MRCPKIVVCGATGNQGGAVAAALLKSGSWSVTALTRDPGSAAAKALADLGAEVLKADLLNMRSLREAFRGAQGVFCVTQPWSSDKGRFDPGMEIRQAKNIIWACRETAVPHVICSSILNITESISGVPYVDSKLIIEDLFTRNLSGCIIVRPALYMENIGTPLMSISDNKIKGRFAGDSFIPYVALSDIGASVAEIFSSPDEFADTKIILAGDLVSGNELAKWASEVSEGRVFRYEPANELLLRLFRPRFYHMRRFFTKQGLLLHRDTSPPGAYHMLPADPLTMAEYLSTKFGNSKRSPFVHIR</sequence>
<reference evidence="5" key="1">
    <citation type="journal article" date="2019" name="Int. J. Syst. Evol. Microbiol.">
        <title>The Global Catalogue of Microorganisms (GCM) 10K type strain sequencing project: providing services to taxonomists for standard genome sequencing and annotation.</title>
        <authorList>
            <consortium name="The Broad Institute Genomics Platform"/>
            <consortium name="The Broad Institute Genome Sequencing Center for Infectious Disease"/>
            <person name="Wu L."/>
            <person name="Ma J."/>
        </authorList>
    </citation>
    <scope>NUCLEOTIDE SEQUENCE [LARGE SCALE GENOMIC DNA]</scope>
    <source>
        <strain evidence="5">CCUG 60742</strain>
    </source>
</reference>
<accession>A0ABW2ZEF0</accession>
<dbReference type="EMBL" id="JBHTIA010000003">
    <property type="protein sequence ID" value="MFD0764544.1"/>
    <property type="molecule type" value="Genomic_DNA"/>
</dbReference>
<feature type="domain" description="NmrA-like" evidence="3">
    <location>
        <begin position="5"/>
        <end position="288"/>
    </location>
</feature>
<dbReference type="InterPro" id="IPR008030">
    <property type="entry name" value="NmrA-like"/>
</dbReference>
<keyword evidence="2" id="KW-0521">NADP</keyword>